<dbReference type="InterPro" id="IPR016461">
    <property type="entry name" value="COMT-like"/>
</dbReference>
<evidence type="ECO:0000256" key="1">
    <source>
        <dbReference type="ARBA" id="ARBA00022603"/>
    </source>
</evidence>
<accession>A0A939T292</accession>
<comment type="caution">
    <text evidence="7">The sequence shown here is derived from an EMBL/GenBank/DDBJ whole genome shotgun (WGS) entry which is preliminary data.</text>
</comment>
<dbReference type="PIRSF" id="PIRSF005739">
    <property type="entry name" value="O-mtase"/>
    <property type="match status" value="1"/>
</dbReference>
<feature type="domain" description="O-methyltransferase C-terminal" evidence="5">
    <location>
        <begin position="117"/>
        <end position="319"/>
    </location>
</feature>
<evidence type="ECO:0000259" key="5">
    <source>
        <dbReference type="Pfam" id="PF00891"/>
    </source>
</evidence>
<gene>
    <name evidence="7" type="ORF">J4573_03870</name>
</gene>
<dbReference type="AlphaFoldDB" id="A0A939T292"/>
<evidence type="ECO:0000256" key="3">
    <source>
        <dbReference type="ARBA" id="ARBA00022691"/>
    </source>
</evidence>
<dbReference type="SUPFAM" id="SSF46785">
    <property type="entry name" value="Winged helix' DNA-binding domain"/>
    <property type="match status" value="1"/>
</dbReference>
<evidence type="ECO:0000256" key="4">
    <source>
        <dbReference type="PIRSR" id="PIRSR005739-1"/>
    </source>
</evidence>
<proteinExistence type="predicted"/>
<dbReference type="Proteomes" id="UP000669179">
    <property type="component" value="Unassembled WGS sequence"/>
</dbReference>
<feature type="domain" description="O-methyltransferase dimerisation" evidence="6">
    <location>
        <begin position="18"/>
        <end position="95"/>
    </location>
</feature>
<sequence>MTDADSAYLTDPANLIVDVIGGLSRFAALAVLADLGAADHLRDRGPLTPTELAVRCGADAPALGRVLRELASIGVVASAEGGRYALTPAGATLCTDGSMRAGVLMNAHPTFRYAMDHLPVTVRQGRSAFADHYGGMYESLRADAELARLFDAYMYSRAVPLIEAAASLYDYGGIGTLVDVGGGNGHYLRAILPRHPELRAVLFDVDHVITSARDAIAEAGLAERCECVAGDFFANVPSDGDAYLLGSVLHNWSDENCVRILQNVRKAMSPEGRVLILEYVLPDGDDPHVGKDIDMRMLALFTDAPERSRHEYAELLAQADLRIEDVVELSNDGSIIDARPR</sequence>
<dbReference type="InterPro" id="IPR012967">
    <property type="entry name" value="COMT_dimerisation"/>
</dbReference>
<dbReference type="Pfam" id="PF00891">
    <property type="entry name" value="Methyltransf_2"/>
    <property type="match status" value="1"/>
</dbReference>
<dbReference type="SUPFAM" id="SSF53335">
    <property type="entry name" value="S-adenosyl-L-methionine-dependent methyltransferases"/>
    <property type="match status" value="1"/>
</dbReference>
<feature type="active site" description="Proton acceptor" evidence="4">
    <location>
        <position position="250"/>
    </location>
</feature>
<organism evidence="7 8">
    <name type="scientific">Actinomadura barringtoniae</name>
    <dbReference type="NCBI Taxonomy" id="1427535"/>
    <lineage>
        <taxon>Bacteria</taxon>
        <taxon>Bacillati</taxon>
        <taxon>Actinomycetota</taxon>
        <taxon>Actinomycetes</taxon>
        <taxon>Streptosporangiales</taxon>
        <taxon>Thermomonosporaceae</taxon>
        <taxon>Actinomadura</taxon>
    </lineage>
</organism>
<dbReference type="GO" id="GO:0032259">
    <property type="term" value="P:methylation"/>
    <property type="evidence" value="ECO:0007669"/>
    <property type="project" value="UniProtKB-KW"/>
</dbReference>
<evidence type="ECO:0000259" key="6">
    <source>
        <dbReference type="Pfam" id="PF08100"/>
    </source>
</evidence>
<dbReference type="RefSeq" id="WP_208253769.1">
    <property type="nucleotide sequence ID" value="NZ_JAGEOJ010000001.1"/>
</dbReference>
<keyword evidence="2" id="KW-0808">Transferase</keyword>
<dbReference type="CDD" id="cd02440">
    <property type="entry name" value="AdoMet_MTases"/>
    <property type="match status" value="1"/>
</dbReference>
<keyword evidence="3" id="KW-0949">S-adenosyl-L-methionine</keyword>
<dbReference type="PROSITE" id="PS51683">
    <property type="entry name" value="SAM_OMT_II"/>
    <property type="match status" value="1"/>
</dbReference>
<evidence type="ECO:0000256" key="2">
    <source>
        <dbReference type="ARBA" id="ARBA00022679"/>
    </source>
</evidence>
<protein>
    <submittedName>
        <fullName evidence="7">Methyltransferase domain-containing protein</fullName>
    </submittedName>
</protein>
<evidence type="ECO:0000313" key="8">
    <source>
        <dbReference type="Proteomes" id="UP000669179"/>
    </source>
</evidence>
<dbReference type="GO" id="GO:0008171">
    <property type="term" value="F:O-methyltransferase activity"/>
    <property type="evidence" value="ECO:0007669"/>
    <property type="project" value="InterPro"/>
</dbReference>
<reference evidence="7" key="1">
    <citation type="submission" date="2021-03" db="EMBL/GenBank/DDBJ databases">
        <authorList>
            <person name="Kanchanasin P."/>
            <person name="Saeng-In P."/>
            <person name="Phongsopitanun W."/>
            <person name="Yuki M."/>
            <person name="Kudo T."/>
            <person name="Ohkuma M."/>
            <person name="Tanasupawat S."/>
        </authorList>
    </citation>
    <scope>NUCLEOTIDE SEQUENCE</scope>
    <source>
        <strain evidence="7">GKU 128</strain>
    </source>
</reference>
<name>A0A939T292_9ACTN</name>
<dbReference type="EMBL" id="JAGEOJ010000001">
    <property type="protein sequence ID" value="MBO2446213.1"/>
    <property type="molecule type" value="Genomic_DNA"/>
</dbReference>
<dbReference type="InterPro" id="IPR001077">
    <property type="entry name" value="COMT_C"/>
</dbReference>
<dbReference type="PANTHER" id="PTHR43712:SF2">
    <property type="entry name" value="O-METHYLTRANSFERASE CICE"/>
    <property type="match status" value="1"/>
</dbReference>
<dbReference type="InterPro" id="IPR029063">
    <property type="entry name" value="SAM-dependent_MTases_sf"/>
</dbReference>
<keyword evidence="8" id="KW-1185">Reference proteome</keyword>
<dbReference type="InterPro" id="IPR036388">
    <property type="entry name" value="WH-like_DNA-bd_sf"/>
</dbReference>
<dbReference type="InterPro" id="IPR036390">
    <property type="entry name" value="WH_DNA-bd_sf"/>
</dbReference>
<dbReference type="Gene3D" id="3.40.50.150">
    <property type="entry name" value="Vaccinia Virus protein VP39"/>
    <property type="match status" value="1"/>
</dbReference>
<dbReference type="PANTHER" id="PTHR43712">
    <property type="entry name" value="PUTATIVE (AFU_ORTHOLOGUE AFUA_4G14580)-RELATED"/>
    <property type="match status" value="1"/>
</dbReference>
<keyword evidence="1 7" id="KW-0489">Methyltransferase</keyword>
<dbReference type="Pfam" id="PF08100">
    <property type="entry name" value="Dimerisation"/>
    <property type="match status" value="1"/>
</dbReference>
<evidence type="ECO:0000313" key="7">
    <source>
        <dbReference type="EMBL" id="MBO2446213.1"/>
    </source>
</evidence>
<dbReference type="GO" id="GO:0046983">
    <property type="term" value="F:protein dimerization activity"/>
    <property type="evidence" value="ECO:0007669"/>
    <property type="project" value="InterPro"/>
</dbReference>
<dbReference type="Gene3D" id="1.10.10.10">
    <property type="entry name" value="Winged helix-like DNA-binding domain superfamily/Winged helix DNA-binding domain"/>
    <property type="match status" value="1"/>
</dbReference>